<reference evidence="1 2" key="1">
    <citation type="journal article" date="2018" name="Mol. Biol. Evol.">
        <title>Analysis of the draft genome of the red seaweed Gracilariopsis chorda provides insights into genome size evolution in Rhodophyta.</title>
        <authorList>
            <person name="Lee J."/>
            <person name="Yang E.C."/>
            <person name="Graf L."/>
            <person name="Yang J.H."/>
            <person name="Qiu H."/>
            <person name="Zel Zion U."/>
            <person name="Chan C.X."/>
            <person name="Stephens T.G."/>
            <person name="Weber A.P.M."/>
            <person name="Boo G.H."/>
            <person name="Boo S.M."/>
            <person name="Kim K.M."/>
            <person name="Shin Y."/>
            <person name="Jung M."/>
            <person name="Lee S.J."/>
            <person name="Yim H.S."/>
            <person name="Lee J.H."/>
            <person name="Bhattacharya D."/>
            <person name="Yoon H.S."/>
        </authorList>
    </citation>
    <scope>NUCLEOTIDE SEQUENCE [LARGE SCALE GENOMIC DNA]</scope>
    <source>
        <strain evidence="1 2">SKKU-2015</strain>
        <tissue evidence="1">Whole body</tissue>
    </source>
</reference>
<name>A0A2V3IGY6_9FLOR</name>
<dbReference type="AlphaFoldDB" id="A0A2V3IGY6"/>
<keyword evidence="2" id="KW-1185">Reference proteome</keyword>
<dbReference type="EMBL" id="NBIV01000220">
    <property type="protein sequence ID" value="PXF41351.1"/>
    <property type="molecule type" value="Genomic_DNA"/>
</dbReference>
<protein>
    <submittedName>
        <fullName evidence="1">Uncharacterized protein</fullName>
    </submittedName>
</protein>
<organism evidence="1 2">
    <name type="scientific">Gracilariopsis chorda</name>
    <dbReference type="NCBI Taxonomy" id="448386"/>
    <lineage>
        <taxon>Eukaryota</taxon>
        <taxon>Rhodophyta</taxon>
        <taxon>Florideophyceae</taxon>
        <taxon>Rhodymeniophycidae</taxon>
        <taxon>Gracilariales</taxon>
        <taxon>Gracilariaceae</taxon>
        <taxon>Gracilariopsis</taxon>
    </lineage>
</organism>
<evidence type="ECO:0000313" key="1">
    <source>
        <dbReference type="EMBL" id="PXF41351.1"/>
    </source>
</evidence>
<sequence length="69" mass="7856">MIDEAKNERDSKAIVRLGYGKECDTQQTNDNEIEEAKVSRSNEMDFAFTIEGISDFFDTKDEKVDTETG</sequence>
<accession>A0A2V3IGY6</accession>
<evidence type="ECO:0000313" key="2">
    <source>
        <dbReference type="Proteomes" id="UP000247409"/>
    </source>
</evidence>
<proteinExistence type="predicted"/>
<gene>
    <name evidence="1" type="ORF">BWQ96_08921</name>
</gene>
<comment type="caution">
    <text evidence="1">The sequence shown here is derived from an EMBL/GenBank/DDBJ whole genome shotgun (WGS) entry which is preliminary data.</text>
</comment>
<dbReference type="Proteomes" id="UP000247409">
    <property type="component" value="Unassembled WGS sequence"/>
</dbReference>